<sequence length="349" mass="35331">MRRAPQTAPRRATGGGRVAAWLVGAALFAALAAEGLPVGTTPAAAGTSAVSLVDDRGGAALFRSTGLTPGRTETACVALAVTGSAESLGEVELSATGTGGDLAPYLRVGIEAGTLADPARCATFTGVPVWSGTLAEVPTDATAGIPTGWRPDAASRAVFRLTVSVPDDPRAQGRRAAATFVWALDVEPHPPAPEPTPEPTPSAVPARTPVPPPEPTPTPTPTPEPTPEVLPVPPPEPTPTPEVPSPTPSPPDDPPRTGDVVQAEPLAAPPATVAEAVAEAVAEVAAAVGETAVAVAQDGQFPLALVGGVVGFLFVQGRLDQRDPKLALARVSSDVHDFQDFPRTPRTTT</sequence>
<dbReference type="OrthoDB" id="5181278at2"/>
<reference evidence="2 3" key="1">
    <citation type="submission" date="2018-03" db="EMBL/GenBank/DDBJ databases">
        <title>Genomic Encyclopedia of Archaeal and Bacterial Type Strains, Phase II (KMG-II): from individual species to whole genera.</title>
        <authorList>
            <person name="Goeker M."/>
        </authorList>
    </citation>
    <scope>NUCLEOTIDE SEQUENCE [LARGE SCALE GENOMIC DNA]</scope>
    <source>
        <strain evidence="2 3">DSM 45416</strain>
    </source>
</reference>
<evidence type="ECO:0000313" key="3">
    <source>
        <dbReference type="Proteomes" id="UP000239210"/>
    </source>
</evidence>
<dbReference type="Proteomes" id="UP000239210">
    <property type="component" value="Unassembled WGS sequence"/>
</dbReference>
<organism evidence="2 3">
    <name type="scientific">Geodermatophilus tzadiensis</name>
    <dbReference type="NCBI Taxonomy" id="1137988"/>
    <lineage>
        <taxon>Bacteria</taxon>
        <taxon>Bacillati</taxon>
        <taxon>Actinomycetota</taxon>
        <taxon>Actinomycetes</taxon>
        <taxon>Geodermatophilales</taxon>
        <taxon>Geodermatophilaceae</taxon>
        <taxon>Geodermatophilus</taxon>
    </lineage>
</organism>
<evidence type="ECO:0000256" key="1">
    <source>
        <dbReference type="SAM" id="MobiDB-lite"/>
    </source>
</evidence>
<proteinExistence type="predicted"/>
<name>A0A2T0TUD9_9ACTN</name>
<feature type="compositionally biased region" description="Pro residues" evidence="1">
    <location>
        <begin position="189"/>
        <end position="252"/>
    </location>
</feature>
<feature type="region of interest" description="Disordered" evidence="1">
    <location>
        <begin position="186"/>
        <end position="261"/>
    </location>
</feature>
<accession>A0A2T0TUD9</accession>
<evidence type="ECO:0000313" key="2">
    <source>
        <dbReference type="EMBL" id="PRY49314.1"/>
    </source>
</evidence>
<dbReference type="AlphaFoldDB" id="A0A2T0TUD9"/>
<dbReference type="RefSeq" id="WP_106276932.1">
    <property type="nucleotide sequence ID" value="NZ_PVTG01000006.1"/>
</dbReference>
<comment type="caution">
    <text evidence="2">The sequence shown here is derived from an EMBL/GenBank/DDBJ whole genome shotgun (WGS) entry which is preliminary data.</text>
</comment>
<gene>
    <name evidence="2" type="ORF">LY71_10690</name>
</gene>
<dbReference type="EMBL" id="PVTG01000006">
    <property type="protein sequence ID" value="PRY49314.1"/>
    <property type="molecule type" value="Genomic_DNA"/>
</dbReference>
<protein>
    <submittedName>
        <fullName evidence="2">Uncharacterized protein</fullName>
    </submittedName>
</protein>
<keyword evidence="3" id="KW-1185">Reference proteome</keyword>
<dbReference type="PRINTS" id="PR01217">
    <property type="entry name" value="PRICHEXTENSN"/>
</dbReference>